<keyword evidence="1" id="KW-0812">Transmembrane</keyword>
<keyword evidence="1" id="KW-0472">Membrane</keyword>
<reference evidence="2" key="1">
    <citation type="journal article" date="2015" name="Nature">
        <title>Complex archaea that bridge the gap between prokaryotes and eukaryotes.</title>
        <authorList>
            <person name="Spang A."/>
            <person name="Saw J.H."/>
            <person name="Jorgensen S.L."/>
            <person name="Zaremba-Niedzwiedzka K."/>
            <person name="Martijn J."/>
            <person name="Lind A.E."/>
            <person name="van Eijk R."/>
            <person name="Schleper C."/>
            <person name="Guy L."/>
            <person name="Ettema T.J."/>
        </authorList>
    </citation>
    <scope>NUCLEOTIDE SEQUENCE</scope>
</reference>
<comment type="caution">
    <text evidence="2">The sequence shown here is derived from an EMBL/GenBank/DDBJ whole genome shotgun (WGS) entry which is preliminary data.</text>
</comment>
<name>A0A0F9Q101_9ZZZZ</name>
<sequence>MRTIKKEIKQSSSIHQEIRNASFVPLESYDTEKFKYNFWFKVIKYINDKFIALKTTCNKIIQKQQLWVQEVDFKAIRNDVSMWLTEALIEGFIINFVVWALMGWKFNLVTMLAWGFAVKQLLSIYWRLRKDGPNPTIPKKNE</sequence>
<dbReference type="EMBL" id="LAZR01005535">
    <property type="protein sequence ID" value="KKM99107.1"/>
    <property type="molecule type" value="Genomic_DNA"/>
</dbReference>
<evidence type="ECO:0000256" key="1">
    <source>
        <dbReference type="SAM" id="Phobius"/>
    </source>
</evidence>
<keyword evidence="1" id="KW-1133">Transmembrane helix</keyword>
<feature type="transmembrane region" description="Helical" evidence="1">
    <location>
        <begin position="83"/>
        <end position="102"/>
    </location>
</feature>
<evidence type="ECO:0000313" key="2">
    <source>
        <dbReference type="EMBL" id="KKM99107.1"/>
    </source>
</evidence>
<protein>
    <submittedName>
        <fullName evidence="2">Uncharacterized protein</fullName>
    </submittedName>
</protein>
<dbReference type="AlphaFoldDB" id="A0A0F9Q101"/>
<organism evidence="2">
    <name type="scientific">marine sediment metagenome</name>
    <dbReference type="NCBI Taxonomy" id="412755"/>
    <lineage>
        <taxon>unclassified sequences</taxon>
        <taxon>metagenomes</taxon>
        <taxon>ecological metagenomes</taxon>
    </lineage>
</organism>
<accession>A0A0F9Q101</accession>
<proteinExistence type="predicted"/>
<feature type="transmembrane region" description="Helical" evidence="1">
    <location>
        <begin position="108"/>
        <end position="126"/>
    </location>
</feature>
<gene>
    <name evidence="2" type="ORF">LCGC14_1151210</name>
</gene>